<reference evidence="2 3" key="1">
    <citation type="journal article" date="2004" name="Nucleic Acids Res.">
        <title>Unique features revealed by the genome sequence of Acinetobacter sp. ADP1, a versatile and naturally transformation competent bacterium.</title>
        <authorList>
            <person name="Barbe V."/>
            <person name="Vallenet D."/>
            <person name="Fonknechten N."/>
            <person name="Kreimeyer A."/>
            <person name="Oztas S."/>
            <person name="Labarre L."/>
            <person name="Cruveiller S."/>
            <person name="Robert C."/>
            <person name="Duprat S."/>
            <person name="Wincker P."/>
            <person name="Ornston L.N."/>
            <person name="Weissenbach J."/>
            <person name="Marliere P."/>
            <person name="Cohen G.N."/>
            <person name="Medigue C."/>
        </authorList>
    </citation>
    <scope>NUCLEOTIDE SEQUENCE [LARGE SCALE GENOMIC DNA]</scope>
    <source>
        <strain evidence="3">ATCC 33305 / BD413 / ADP1</strain>
    </source>
</reference>
<keyword evidence="1" id="KW-0472">Membrane</keyword>
<dbReference type="InterPro" id="IPR053771">
    <property type="entry name" value="AciT"/>
</dbReference>
<evidence type="ECO:0000313" key="2">
    <source>
        <dbReference type="EMBL" id="CAG70207.1"/>
    </source>
</evidence>
<dbReference type="HOGENOM" id="CLU_2091538_0_0_6"/>
<keyword evidence="1" id="KW-0812">Transmembrane</keyword>
<dbReference type="AlphaFoldDB" id="Q6F6V8"/>
<accession>Q6F6V8</accession>
<name>Q6F6V8_ACIAD</name>
<dbReference type="KEGG" id="aci:ACIAD3565"/>
<dbReference type="EMBL" id="CR543861">
    <property type="protein sequence ID" value="CAG70207.1"/>
    <property type="molecule type" value="Genomic_DNA"/>
</dbReference>
<dbReference type="eggNOG" id="ENOG5033P6E">
    <property type="taxonomic scope" value="Bacteria"/>
</dbReference>
<keyword evidence="1" id="KW-1133">Transmembrane helix</keyword>
<evidence type="ECO:0000313" key="3">
    <source>
        <dbReference type="Proteomes" id="UP000000430"/>
    </source>
</evidence>
<feature type="transmembrane region" description="Helical" evidence="1">
    <location>
        <begin position="75"/>
        <end position="93"/>
    </location>
</feature>
<feature type="transmembrane region" description="Helical" evidence="1">
    <location>
        <begin position="20"/>
        <end position="38"/>
    </location>
</feature>
<sequence length="125" mass="14657">MLRMQRINLRRRFSMVTANFATLLGVAMIVLALAVVFFSPYRHWLGFMFAGMFFWGLIEIVRFGVQTAFEIPVTYSYLAALSFSMVMVTLVLLREDKRAQKALENRQYIEHTPVYEDDQQQFSSR</sequence>
<feature type="transmembrane region" description="Helical" evidence="1">
    <location>
        <begin position="44"/>
        <end position="63"/>
    </location>
</feature>
<proteinExistence type="predicted"/>
<gene>
    <name evidence="2" type="ordered locus">ACIAD3565</name>
</gene>
<dbReference type="Proteomes" id="UP000000430">
    <property type="component" value="Chromosome"/>
</dbReference>
<dbReference type="NCBIfam" id="NF045538">
    <property type="entry name" value="AciT"/>
    <property type="match status" value="1"/>
</dbReference>
<protein>
    <submittedName>
        <fullName evidence="2">Uncharacterized protein</fullName>
    </submittedName>
</protein>
<evidence type="ECO:0000256" key="1">
    <source>
        <dbReference type="SAM" id="Phobius"/>
    </source>
</evidence>
<organism evidence="2 3">
    <name type="scientific">Acinetobacter baylyi (strain ATCC 33305 / BD413 / ADP1)</name>
    <dbReference type="NCBI Taxonomy" id="62977"/>
    <lineage>
        <taxon>Bacteria</taxon>
        <taxon>Pseudomonadati</taxon>
        <taxon>Pseudomonadota</taxon>
        <taxon>Gammaproteobacteria</taxon>
        <taxon>Moraxellales</taxon>
        <taxon>Moraxellaceae</taxon>
        <taxon>Acinetobacter</taxon>
    </lineage>
</organism>